<dbReference type="FunFam" id="2.40.128.20:FF:000006">
    <property type="entry name" value="Fatty acid-binding protein, liver"/>
    <property type="match status" value="2"/>
</dbReference>
<dbReference type="Pfam" id="PF14651">
    <property type="entry name" value="Lipocalin_7"/>
    <property type="match status" value="2"/>
</dbReference>
<comment type="similarity">
    <text evidence="2">Belongs to the calycin superfamily. Fatty-acid binding protein (FABP) family.</text>
</comment>
<gene>
    <name evidence="7" type="ORF">EOD39_16436</name>
</gene>
<evidence type="ECO:0000256" key="5">
    <source>
        <dbReference type="ARBA" id="ARBA00023121"/>
    </source>
</evidence>
<dbReference type="AlphaFoldDB" id="A0A444V621"/>
<keyword evidence="4" id="KW-0963">Cytoplasm</keyword>
<proteinExistence type="inferred from homology"/>
<dbReference type="PROSITE" id="PS00214">
    <property type="entry name" value="FABP"/>
    <property type="match status" value="2"/>
</dbReference>
<organism evidence="7 8">
    <name type="scientific">Acipenser ruthenus</name>
    <name type="common">Sterlet sturgeon</name>
    <dbReference type="NCBI Taxonomy" id="7906"/>
    <lineage>
        <taxon>Eukaryota</taxon>
        <taxon>Metazoa</taxon>
        <taxon>Chordata</taxon>
        <taxon>Craniata</taxon>
        <taxon>Vertebrata</taxon>
        <taxon>Euteleostomi</taxon>
        <taxon>Actinopterygii</taxon>
        <taxon>Chondrostei</taxon>
        <taxon>Acipenseriformes</taxon>
        <taxon>Acipenseridae</taxon>
        <taxon>Acipenser</taxon>
    </lineage>
</organism>
<protein>
    <submittedName>
        <fullName evidence="7">Gastrotropin</fullName>
    </submittedName>
</protein>
<dbReference type="InterPro" id="IPR012674">
    <property type="entry name" value="Calycin"/>
</dbReference>
<comment type="caution">
    <text evidence="7">The sequence shown here is derived from an EMBL/GenBank/DDBJ whole genome shotgun (WGS) entry which is preliminary data.</text>
</comment>
<dbReference type="EMBL" id="SCEB01002080">
    <property type="protein sequence ID" value="RXM95810.1"/>
    <property type="molecule type" value="Genomic_DNA"/>
</dbReference>
<dbReference type="PANTHER" id="PTHR11955">
    <property type="entry name" value="FATTY ACID BINDING PROTEIN"/>
    <property type="match status" value="1"/>
</dbReference>
<evidence type="ECO:0000313" key="8">
    <source>
        <dbReference type="Proteomes" id="UP000289886"/>
    </source>
</evidence>
<reference evidence="7 8" key="1">
    <citation type="submission" date="2019-01" db="EMBL/GenBank/DDBJ databases">
        <title>Draft Genome and Complete Hox-Cluster Characterization of the Sterlet Sturgeon (Acipenser ruthenus).</title>
        <authorList>
            <person name="Wei Q."/>
        </authorList>
    </citation>
    <scope>NUCLEOTIDE SEQUENCE [LARGE SCALE GENOMIC DNA]</scope>
    <source>
        <strain evidence="7">WHYD16114868_AA</strain>
        <tissue evidence="7">Blood</tissue>
    </source>
</reference>
<dbReference type="SUPFAM" id="SSF50814">
    <property type="entry name" value="Lipocalins"/>
    <property type="match status" value="2"/>
</dbReference>
<comment type="subcellular location">
    <subcellularLocation>
        <location evidence="1">Cytoplasm</location>
    </subcellularLocation>
</comment>
<evidence type="ECO:0000256" key="2">
    <source>
        <dbReference type="ARBA" id="ARBA00008390"/>
    </source>
</evidence>
<evidence type="ECO:0000256" key="4">
    <source>
        <dbReference type="ARBA" id="ARBA00022490"/>
    </source>
</evidence>
<keyword evidence="8" id="KW-1185">Reference proteome</keyword>
<dbReference type="InterPro" id="IPR031259">
    <property type="entry name" value="ILBP"/>
</dbReference>
<feature type="domain" description="Cytosolic fatty-acid binding proteins" evidence="6">
    <location>
        <begin position="130"/>
        <end position="147"/>
    </location>
</feature>
<name>A0A444V621_ACIRT</name>
<sequence length="251" mass="28510">MAFNGKYEIESQENYDEFLKKIGIPDDTIEKGRNFKIVTEVIQNGNEFTWSQVYPQKTMTNKFVIDQESEMETMAGKKFKATVTLEGGKITVRFPNYQHTAEISGGKLVESHTRLQPASSSRDITMAFNGKYEIESQENYDEFLKKIGIPDDTIEKGRNFKIVTEVIQNGNEFTWSQVYPQKTMTNKFVIDQESEMETMAGKKFKATVTLEGGKITVRFPNYQHTAEISGGKLVECSTAGGVTMKRTSKRI</sequence>
<dbReference type="InterPro" id="IPR000463">
    <property type="entry name" value="Fatty_acid-bd"/>
</dbReference>
<keyword evidence="5" id="KW-0446">Lipid-binding</keyword>
<evidence type="ECO:0000259" key="6">
    <source>
        <dbReference type="PROSITE" id="PS00214"/>
    </source>
</evidence>
<accession>A0A444V621</accession>
<evidence type="ECO:0000313" key="7">
    <source>
        <dbReference type="EMBL" id="RXM95810.1"/>
    </source>
</evidence>
<dbReference type="PRINTS" id="PR00178">
    <property type="entry name" value="FATTYACIDBP"/>
</dbReference>
<dbReference type="GO" id="GO:0008289">
    <property type="term" value="F:lipid binding"/>
    <property type="evidence" value="ECO:0007669"/>
    <property type="project" value="UniProtKB-KW"/>
</dbReference>
<evidence type="ECO:0000256" key="1">
    <source>
        <dbReference type="ARBA" id="ARBA00004496"/>
    </source>
</evidence>
<keyword evidence="3" id="KW-0813">Transport</keyword>
<evidence type="ECO:0000256" key="3">
    <source>
        <dbReference type="ARBA" id="ARBA00022448"/>
    </source>
</evidence>
<dbReference type="Proteomes" id="UP000289886">
    <property type="component" value="Unassembled WGS sequence"/>
</dbReference>
<feature type="domain" description="Cytosolic fatty-acid binding proteins" evidence="6">
    <location>
        <begin position="5"/>
        <end position="22"/>
    </location>
</feature>
<dbReference type="GO" id="GO:0005737">
    <property type="term" value="C:cytoplasm"/>
    <property type="evidence" value="ECO:0007669"/>
    <property type="project" value="UniProtKB-SubCell"/>
</dbReference>
<dbReference type="Gene3D" id="2.40.128.20">
    <property type="match status" value="2"/>
</dbReference>